<dbReference type="EMBL" id="BOOR01000007">
    <property type="protein sequence ID" value="GII53012.1"/>
    <property type="molecule type" value="Genomic_DNA"/>
</dbReference>
<feature type="compositionally biased region" description="Basic and acidic residues" evidence="4">
    <location>
        <begin position="766"/>
        <end position="776"/>
    </location>
</feature>
<dbReference type="Proteomes" id="UP000605992">
    <property type="component" value="Unassembled WGS sequence"/>
</dbReference>
<evidence type="ECO:0000256" key="4">
    <source>
        <dbReference type="SAM" id="MobiDB-lite"/>
    </source>
</evidence>
<evidence type="ECO:0000256" key="6">
    <source>
        <dbReference type="SAM" id="SignalP"/>
    </source>
</evidence>
<feature type="compositionally biased region" description="Low complexity" evidence="4">
    <location>
        <begin position="538"/>
        <end position="551"/>
    </location>
</feature>
<evidence type="ECO:0000313" key="7">
    <source>
        <dbReference type="EMBL" id="GII53012.1"/>
    </source>
</evidence>
<feature type="compositionally biased region" description="Basic and acidic residues" evidence="4">
    <location>
        <begin position="694"/>
        <end position="752"/>
    </location>
</feature>
<keyword evidence="6" id="KW-0732">Signal</keyword>
<evidence type="ECO:0000256" key="3">
    <source>
        <dbReference type="ARBA" id="ARBA00023136"/>
    </source>
</evidence>
<comment type="caution">
    <text evidence="7">The sequence shown here is derived from an EMBL/GenBank/DDBJ whole genome shotgun (WGS) entry which is preliminary data.</text>
</comment>
<evidence type="ECO:0000256" key="2">
    <source>
        <dbReference type="ARBA" id="ARBA00022989"/>
    </source>
</evidence>
<feature type="transmembrane region" description="Helical" evidence="5">
    <location>
        <begin position="438"/>
        <end position="455"/>
    </location>
</feature>
<keyword evidence="2 5" id="KW-1133">Transmembrane helix</keyword>
<accession>A0A8J3UWZ8</accession>
<feature type="region of interest" description="Disordered" evidence="4">
    <location>
        <begin position="46"/>
        <end position="69"/>
    </location>
</feature>
<sequence length="794" mass="83487">MRKIVLVVAAFVVAFLSLPLLFSPDTASAAGPCDFSPQMAPELVGGGVDGLVEPPPPDDSGTSAAAPKEPLTNYDRYGTSGQFWHTYDLGCSDVTAMMGNTWANAIFSAAKAVDRLTISTYQAAATEGPLQPIKTVADNIITNLADAMYWPYLRPIIILGAIWLMWYGLIRKRATTTSEGIIWMVIAVVAAVWFFSRPGDFTALGKTVTDKTGEVVNSAFAGLPGAGGATCLPPKGGTNTQAPAPGYGQTGTESVDQNADALWSTLVCKPWLMGEFGTADPNAPVVKAFGAKLLDIQAIDASEQAAKQMPSSDSHQREFEEQIAKPLQNSPQFFLLQGKDWTGRLGIAIGAFLAAVVAGLLIFLVAVTLLVLKVGFLLLLMLGPVFLLIGVHPGSGRIIAMRWVEMLVGTLLRQAVLALVLSILVYGYALIISTNLPWGMQILFMALLTIAVFFYRKPFEHLFASMSGSTLTTRMLGSAATADTLGGTTRALQRPAVRAARWARRGAESLEEAAEPAAKAGTAAAGVAQGRVRAEEGAAAAGQAGARAGEAPPQLENDAQTAARRKAGGTAPRTGSAPPLNLTGGRAPARDGSAPAPRAGAAPVPIPRDAPSSGGGENRGGGGGSRGGTPVGSGTGSGARSGGGRSGGWFSGGSGGWASRPSTPSAPSGSRGFLGGRFSGGGSSGGSSGGGYRPSRDDERRYTERRESDRRAEERRYSERRENDRRDSERRYNERRDRDRRDGDRRSSDRRASSGRSSDAPPLWLPRRDESRRGDGDASAPFWARSSRSDSKDT</sequence>
<protein>
    <recommendedName>
        <fullName evidence="9">TrbL/VirB6 plasmid conjugal transfer protein</fullName>
    </recommendedName>
</protein>
<keyword evidence="8" id="KW-1185">Reference proteome</keyword>
<feature type="chain" id="PRO_5035314769" description="TrbL/VirB6 plasmid conjugal transfer protein" evidence="6">
    <location>
        <begin position="30"/>
        <end position="794"/>
    </location>
</feature>
<keyword evidence="3 5" id="KW-0472">Membrane</keyword>
<feature type="transmembrane region" description="Helical" evidence="5">
    <location>
        <begin position="370"/>
        <end position="391"/>
    </location>
</feature>
<dbReference type="Pfam" id="PF04610">
    <property type="entry name" value="TrbL"/>
    <property type="match status" value="1"/>
</dbReference>
<dbReference type="GO" id="GO:0030255">
    <property type="term" value="P:protein secretion by the type IV secretion system"/>
    <property type="evidence" value="ECO:0007669"/>
    <property type="project" value="InterPro"/>
</dbReference>
<organism evidence="7 8">
    <name type="scientific">Planotetraspora thailandica</name>
    <dbReference type="NCBI Taxonomy" id="487172"/>
    <lineage>
        <taxon>Bacteria</taxon>
        <taxon>Bacillati</taxon>
        <taxon>Actinomycetota</taxon>
        <taxon>Actinomycetes</taxon>
        <taxon>Streptosporangiales</taxon>
        <taxon>Streptosporangiaceae</taxon>
        <taxon>Planotetraspora</taxon>
    </lineage>
</organism>
<gene>
    <name evidence="7" type="ORF">Pth03_14010</name>
</gene>
<feature type="transmembrane region" description="Helical" evidence="5">
    <location>
        <begin position="411"/>
        <end position="432"/>
    </location>
</feature>
<feature type="transmembrane region" description="Helical" evidence="5">
    <location>
        <begin position="152"/>
        <end position="170"/>
    </location>
</feature>
<feature type="compositionally biased region" description="Gly residues" evidence="4">
    <location>
        <begin position="613"/>
        <end position="656"/>
    </location>
</feature>
<feature type="transmembrane region" description="Helical" evidence="5">
    <location>
        <begin position="345"/>
        <end position="364"/>
    </location>
</feature>
<evidence type="ECO:0000313" key="8">
    <source>
        <dbReference type="Proteomes" id="UP000605992"/>
    </source>
</evidence>
<dbReference type="AlphaFoldDB" id="A0A8J3UWZ8"/>
<feature type="region of interest" description="Disordered" evidence="4">
    <location>
        <begin position="538"/>
        <end position="794"/>
    </location>
</feature>
<feature type="compositionally biased region" description="Gly residues" evidence="4">
    <location>
        <begin position="672"/>
        <end position="692"/>
    </location>
</feature>
<evidence type="ECO:0000256" key="5">
    <source>
        <dbReference type="SAM" id="Phobius"/>
    </source>
</evidence>
<feature type="compositionally biased region" description="Low complexity" evidence="4">
    <location>
        <begin position="584"/>
        <end position="603"/>
    </location>
</feature>
<name>A0A8J3UWZ8_9ACTN</name>
<evidence type="ECO:0000256" key="1">
    <source>
        <dbReference type="ARBA" id="ARBA00022692"/>
    </source>
</evidence>
<evidence type="ECO:0008006" key="9">
    <source>
        <dbReference type="Google" id="ProtNLM"/>
    </source>
</evidence>
<keyword evidence="1 5" id="KW-0812">Transmembrane</keyword>
<feature type="signal peptide" evidence="6">
    <location>
        <begin position="1"/>
        <end position="29"/>
    </location>
</feature>
<proteinExistence type="predicted"/>
<reference evidence="7" key="1">
    <citation type="submission" date="2021-01" db="EMBL/GenBank/DDBJ databases">
        <title>Whole genome shotgun sequence of Planotetraspora thailandica NBRC 104271.</title>
        <authorList>
            <person name="Komaki H."/>
            <person name="Tamura T."/>
        </authorList>
    </citation>
    <scope>NUCLEOTIDE SEQUENCE</scope>
    <source>
        <strain evidence="7">NBRC 104271</strain>
    </source>
</reference>
<feature type="transmembrane region" description="Helical" evidence="5">
    <location>
        <begin position="177"/>
        <end position="195"/>
    </location>
</feature>
<dbReference type="InterPro" id="IPR007688">
    <property type="entry name" value="Conjugal_tfr_TrbL/VirB6"/>
</dbReference>